<dbReference type="InterPro" id="IPR017920">
    <property type="entry name" value="COMM"/>
</dbReference>
<dbReference type="AlphaFoldDB" id="A0A0P4VQR4"/>
<organism evidence="2">
    <name type="scientific">Rhodnius neglectus</name>
    <dbReference type="NCBI Taxonomy" id="72488"/>
    <lineage>
        <taxon>Eukaryota</taxon>
        <taxon>Metazoa</taxon>
        <taxon>Ecdysozoa</taxon>
        <taxon>Arthropoda</taxon>
        <taxon>Hexapoda</taxon>
        <taxon>Insecta</taxon>
        <taxon>Pterygota</taxon>
        <taxon>Neoptera</taxon>
        <taxon>Paraneoptera</taxon>
        <taxon>Hemiptera</taxon>
        <taxon>Heteroptera</taxon>
        <taxon>Panheteroptera</taxon>
        <taxon>Cimicomorpha</taxon>
        <taxon>Reduviidae</taxon>
        <taxon>Triatominae</taxon>
        <taxon>Rhodnius</taxon>
    </lineage>
</organism>
<name>A0A0P4VQR4_9HEMI</name>
<dbReference type="InterPro" id="IPR037361">
    <property type="entry name" value="COMMD10"/>
</dbReference>
<dbReference type="Pfam" id="PF21672">
    <property type="entry name" value="COMM_HN"/>
    <property type="match status" value="1"/>
</dbReference>
<accession>A0A0P4VQR4</accession>
<proteinExistence type="evidence at transcript level"/>
<evidence type="ECO:0000259" key="1">
    <source>
        <dbReference type="PROSITE" id="PS51269"/>
    </source>
</evidence>
<dbReference type="PANTHER" id="PTHR12333">
    <property type="entry name" value="COMM DOMAIN CONTAINING PROTEIN 10"/>
    <property type="match status" value="1"/>
</dbReference>
<sequence length="202" mass="23216">MTSSKNWITLSANLQAGIEIINKLENRKFHLFLNRIVKDMVQNPDSHKPFTDEEEEKLLDSLEINRNELNVLLHAAIVILTQAAYSLTNPDKLNEILIKNLKLTEEKAHVFTVLWTNDAKNVIIKFKQKSVYIRKLQDISWLVNIEMSSDNNIQTFTPKAILQMKLIEDKGTSDLTLDLDENQLSKVYNTLENIQVALDGLI</sequence>
<reference evidence="2" key="1">
    <citation type="journal article" date="2016" name="PLoS Negl. Trop. Dis.">
        <title>A Deep Insight into the Sialome of Rhodnius neglectus, a Vector of Chagas Disease.</title>
        <authorList>
            <person name="Santiago P.B."/>
            <person name="Assumpcao T.C."/>
            <person name="Araujo C.N."/>
            <person name="Bastos I.M."/>
            <person name="Neves D."/>
            <person name="Silva I.G."/>
            <person name="Charneau S."/>
            <person name="Queiroz R.M."/>
            <person name="Raiol T."/>
            <person name="Oliveira J.V."/>
            <person name="Sousa M.V."/>
            <person name="Calvo E."/>
            <person name="Ribeiro J.M."/>
            <person name="Santana J.M."/>
        </authorList>
    </citation>
    <scope>NUCLEOTIDE SEQUENCE</scope>
    <source>
        <tissue evidence="2">Salivary glands</tissue>
    </source>
</reference>
<dbReference type="Pfam" id="PF07258">
    <property type="entry name" value="COMM_domain"/>
    <property type="match status" value="1"/>
</dbReference>
<protein>
    <recommendedName>
        <fullName evidence="1">COMM domain-containing protein</fullName>
    </recommendedName>
</protein>
<evidence type="ECO:0000313" key="2">
    <source>
        <dbReference type="EMBL" id="JAI55361.1"/>
    </source>
</evidence>
<dbReference type="PANTHER" id="PTHR12333:SF0">
    <property type="entry name" value="COMM DOMAIN-CONTAINING PROTEIN 10"/>
    <property type="match status" value="1"/>
</dbReference>
<feature type="domain" description="COMM" evidence="1">
    <location>
        <begin position="135"/>
        <end position="202"/>
    </location>
</feature>
<dbReference type="EMBL" id="GDKW01001234">
    <property type="protein sequence ID" value="JAI55361.1"/>
    <property type="molecule type" value="mRNA"/>
</dbReference>
<dbReference type="PROSITE" id="PS51269">
    <property type="entry name" value="COMM"/>
    <property type="match status" value="1"/>
</dbReference>